<feature type="region of interest" description="Disordered" evidence="1">
    <location>
        <begin position="260"/>
        <end position="281"/>
    </location>
</feature>
<name>A0A0B1P8P1_UNCNE</name>
<keyword evidence="3" id="KW-1185">Reference proteome</keyword>
<protein>
    <submittedName>
        <fullName evidence="2">Putative effector protein</fullName>
    </submittedName>
</protein>
<reference evidence="2 3" key="1">
    <citation type="journal article" date="2014" name="BMC Genomics">
        <title>Adaptive genomic structural variation in the grape powdery mildew pathogen, Erysiphe necator.</title>
        <authorList>
            <person name="Jones L."/>
            <person name="Riaz S."/>
            <person name="Morales-Cruz A."/>
            <person name="Amrine K.C."/>
            <person name="McGuire B."/>
            <person name="Gubler W.D."/>
            <person name="Walker M.A."/>
            <person name="Cantu D."/>
        </authorList>
    </citation>
    <scope>NUCLEOTIDE SEQUENCE [LARGE SCALE GENOMIC DNA]</scope>
    <source>
        <strain evidence="3">c</strain>
    </source>
</reference>
<proteinExistence type="predicted"/>
<organism evidence="2 3">
    <name type="scientific">Uncinula necator</name>
    <name type="common">Grape powdery mildew</name>
    <dbReference type="NCBI Taxonomy" id="52586"/>
    <lineage>
        <taxon>Eukaryota</taxon>
        <taxon>Fungi</taxon>
        <taxon>Dikarya</taxon>
        <taxon>Ascomycota</taxon>
        <taxon>Pezizomycotina</taxon>
        <taxon>Leotiomycetes</taxon>
        <taxon>Erysiphales</taxon>
        <taxon>Erysiphaceae</taxon>
        <taxon>Erysiphe</taxon>
    </lineage>
</organism>
<evidence type="ECO:0000313" key="2">
    <source>
        <dbReference type="EMBL" id="KHJ33039.1"/>
    </source>
</evidence>
<evidence type="ECO:0000313" key="3">
    <source>
        <dbReference type="Proteomes" id="UP000030854"/>
    </source>
</evidence>
<evidence type="ECO:0000256" key="1">
    <source>
        <dbReference type="SAM" id="MobiDB-lite"/>
    </source>
</evidence>
<gene>
    <name evidence="2" type="ORF">EV44_g3649</name>
</gene>
<dbReference type="AlphaFoldDB" id="A0A0B1P8P1"/>
<dbReference type="EMBL" id="JNVN01001657">
    <property type="protein sequence ID" value="KHJ33039.1"/>
    <property type="molecule type" value="Genomic_DNA"/>
</dbReference>
<accession>A0A0B1P8P1</accession>
<dbReference type="HOGENOM" id="CLU_1042790_0_0_1"/>
<dbReference type="Proteomes" id="UP000030854">
    <property type="component" value="Unassembled WGS sequence"/>
</dbReference>
<comment type="caution">
    <text evidence="2">The sequence shown here is derived from an EMBL/GenBank/DDBJ whole genome shotgun (WGS) entry which is preliminary data.</text>
</comment>
<feature type="compositionally biased region" description="Polar residues" evidence="1">
    <location>
        <begin position="264"/>
        <end position="281"/>
    </location>
</feature>
<sequence length="281" mass="31558">MIRLEHDHEARKTKPFLLRQQLQSLLPNPSLVADAMQVPSGIAILAPTPAKAAEILQYKDDIERRFGKAVVERQESWTTFIVGPLPKQVTTMDEKEDPLDGLILQEPGLASIRDEIPIKRIAWKNRSKESSDLLGQVRIHIPKTKAHKFPKKLQLFGFAVGIQRIQDRKPIPTCEKCHGFHSTRTCARQPMCKMCGTESHEGSCAHPIRCLNCRGPHESTSISCPARSCRKNGAIVRPSGAQLRHIRIVGRREFIKAHPHENTQESTPTETCANDSNFTTC</sequence>